<evidence type="ECO:0000259" key="8">
    <source>
        <dbReference type="Pfam" id="PF01416"/>
    </source>
</evidence>
<evidence type="ECO:0000313" key="10">
    <source>
        <dbReference type="Proteomes" id="UP000063234"/>
    </source>
</evidence>
<accession>A0A0S3QU70</accession>
<reference evidence="10" key="1">
    <citation type="journal article" date="2018" name="Science">
        <title>A primordial and reversible TCA cycle in a facultatively chemolithoautotrophic thermophile.</title>
        <authorList>
            <person name="Nunoura T."/>
            <person name="Chikaraishi Y."/>
            <person name="Izaki R."/>
            <person name="Suwa T."/>
            <person name="Sato T."/>
            <person name="Harada T."/>
            <person name="Mori K."/>
            <person name="Kato Y."/>
            <person name="Miyazaki M."/>
            <person name="Shimamura S."/>
            <person name="Yanagawa K."/>
            <person name="Shuto A."/>
            <person name="Ohkouchi N."/>
            <person name="Fujita N."/>
            <person name="Takaki Y."/>
            <person name="Atomi H."/>
            <person name="Takai K."/>
        </authorList>
    </citation>
    <scope>NUCLEOTIDE SEQUENCE [LARGE SCALE GENOMIC DNA]</scope>
    <source>
        <strain evidence="10">DSM 17441 / JCM 13301 / NBRC 103674 / ABI70S6</strain>
    </source>
</reference>
<dbReference type="NCBIfam" id="TIGR00071">
    <property type="entry name" value="hisT_truA"/>
    <property type="match status" value="1"/>
</dbReference>
<evidence type="ECO:0000256" key="6">
    <source>
        <dbReference type="PIRSR" id="PIRSR001430-2"/>
    </source>
</evidence>
<proteinExistence type="inferred from homology"/>
<dbReference type="PANTHER" id="PTHR11142:SF0">
    <property type="entry name" value="TRNA PSEUDOURIDINE SYNTHASE-LIKE 1"/>
    <property type="match status" value="1"/>
</dbReference>
<keyword evidence="10" id="KW-1185">Reference proteome</keyword>
<dbReference type="STRING" id="1298851.TST_1093"/>
<evidence type="ECO:0000256" key="2">
    <source>
        <dbReference type="ARBA" id="ARBA00022694"/>
    </source>
</evidence>
<dbReference type="FunFam" id="3.30.70.580:FF:000001">
    <property type="entry name" value="tRNA pseudouridine synthase A"/>
    <property type="match status" value="1"/>
</dbReference>
<gene>
    <name evidence="4 9" type="primary">truA</name>
    <name evidence="9" type="ORF">TST_1093</name>
</gene>
<dbReference type="PATRIC" id="fig|1298851.3.peg.1150"/>
<sequence>MRRIKLTVAYDGTGYNGWQIQSNGITIQGELEKAISKVLKEKVHIVGSGRTDTGVHAWAQVAHFDTNCDLSCEVMKKAFNANLPKSIVVRSVEEVELDFHARFSAKSRVYRYFITKVNLPFFTRYAWFIPQDLDVEMMKKSASLFVGEHDFCCYGKPMVPGGSTVRIIYRCQVKDKLGRLEVLVEANAFLRKMVRNIVGALVKVGMGKSTLEELQASIDQQKPLRVLKPALPNGLFLWKVKY</sequence>
<organism evidence="9 10">
    <name type="scientific">Thermosulfidibacter takaii (strain DSM 17441 / JCM 13301 / NBRC 103674 / ABI70S6)</name>
    <dbReference type="NCBI Taxonomy" id="1298851"/>
    <lineage>
        <taxon>Bacteria</taxon>
        <taxon>Pseudomonadati</taxon>
        <taxon>Thermosulfidibacterota</taxon>
        <taxon>Thermosulfidibacteria</taxon>
        <taxon>Thermosulfidibacterales</taxon>
        <taxon>Thermosulfidibacteraceae</taxon>
    </lineage>
</organism>
<feature type="domain" description="Pseudouridine synthase I TruA alpha/beta" evidence="8">
    <location>
        <begin position="142"/>
        <end position="242"/>
    </location>
</feature>
<dbReference type="HAMAP" id="MF_00171">
    <property type="entry name" value="TruA"/>
    <property type="match status" value="1"/>
</dbReference>
<dbReference type="SUPFAM" id="SSF55120">
    <property type="entry name" value="Pseudouridine synthase"/>
    <property type="match status" value="1"/>
</dbReference>
<dbReference type="GO" id="GO:0031119">
    <property type="term" value="P:tRNA pseudouridine synthesis"/>
    <property type="evidence" value="ECO:0007669"/>
    <property type="project" value="UniProtKB-UniRule"/>
</dbReference>
<dbReference type="InterPro" id="IPR020103">
    <property type="entry name" value="PsdUridine_synth_cat_dom_sf"/>
</dbReference>
<evidence type="ECO:0000313" key="9">
    <source>
        <dbReference type="EMBL" id="BAT71887.1"/>
    </source>
</evidence>
<dbReference type="CDD" id="cd02570">
    <property type="entry name" value="PseudoU_synth_EcTruA"/>
    <property type="match status" value="1"/>
</dbReference>
<keyword evidence="3 4" id="KW-0413">Isomerase</keyword>
<evidence type="ECO:0000256" key="7">
    <source>
        <dbReference type="RuleBase" id="RU003792"/>
    </source>
</evidence>
<dbReference type="Proteomes" id="UP000063234">
    <property type="component" value="Chromosome"/>
</dbReference>
<dbReference type="Gene3D" id="3.30.70.580">
    <property type="entry name" value="Pseudouridine synthase I, catalytic domain, N-terminal subdomain"/>
    <property type="match status" value="1"/>
</dbReference>
<comment type="similarity">
    <text evidence="1 4 7">Belongs to the tRNA pseudouridine synthase TruA family.</text>
</comment>
<dbReference type="InterPro" id="IPR020094">
    <property type="entry name" value="TruA/RsuA/RluB/E/F_N"/>
</dbReference>
<comment type="caution">
    <text evidence="4">Lacks conserved residue(s) required for the propagation of feature annotation.</text>
</comment>
<dbReference type="GO" id="GO:0003723">
    <property type="term" value="F:RNA binding"/>
    <property type="evidence" value="ECO:0007669"/>
    <property type="project" value="InterPro"/>
</dbReference>
<dbReference type="PIRSF" id="PIRSF001430">
    <property type="entry name" value="tRNA_psdUrid_synth"/>
    <property type="match status" value="1"/>
</dbReference>
<dbReference type="EC" id="5.4.99.12" evidence="4"/>
<dbReference type="OrthoDB" id="9811823at2"/>
<protein>
    <recommendedName>
        <fullName evidence="4">tRNA pseudouridine synthase A</fullName>
        <ecNumber evidence="4">5.4.99.12</ecNumber>
    </recommendedName>
    <alternativeName>
        <fullName evidence="4">tRNA pseudouridine(38-40) synthase</fullName>
    </alternativeName>
    <alternativeName>
        <fullName evidence="4">tRNA pseudouridylate synthase I</fullName>
    </alternativeName>
    <alternativeName>
        <fullName evidence="4">tRNA-uridine isomerase I</fullName>
    </alternativeName>
</protein>
<dbReference type="EMBL" id="AP013035">
    <property type="protein sequence ID" value="BAT71887.1"/>
    <property type="molecule type" value="Genomic_DNA"/>
</dbReference>
<evidence type="ECO:0000256" key="1">
    <source>
        <dbReference type="ARBA" id="ARBA00009375"/>
    </source>
</evidence>
<comment type="function">
    <text evidence="4">Formation of pseudouridine at positions 38, 39 and 40 in the anticodon stem and loop of transfer RNAs.</text>
</comment>
<comment type="catalytic activity">
    <reaction evidence="4 7">
        <text>uridine(38/39/40) in tRNA = pseudouridine(38/39/40) in tRNA</text>
        <dbReference type="Rhea" id="RHEA:22376"/>
        <dbReference type="Rhea" id="RHEA-COMP:10085"/>
        <dbReference type="Rhea" id="RHEA-COMP:10087"/>
        <dbReference type="ChEBI" id="CHEBI:65314"/>
        <dbReference type="ChEBI" id="CHEBI:65315"/>
        <dbReference type="EC" id="5.4.99.12"/>
    </reaction>
</comment>
<evidence type="ECO:0000256" key="5">
    <source>
        <dbReference type="PIRSR" id="PIRSR001430-1"/>
    </source>
</evidence>
<dbReference type="Pfam" id="PF01416">
    <property type="entry name" value="PseudoU_synth_1"/>
    <property type="match status" value="2"/>
</dbReference>
<dbReference type="InterPro" id="IPR020095">
    <property type="entry name" value="PsdUridine_synth_TruA_C"/>
</dbReference>
<feature type="active site" description="Nucleophile" evidence="4 5">
    <location>
        <position position="52"/>
    </location>
</feature>
<dbReference type="RefSeq" id="WP_068549879.1">
    <property type="nucleotide sequence ID" value="NZ_AP013035.1"/>
</dbReference>
<dbReference type="PANTHER" id="PTHR11142">
    <property type="entry name" value="PSEUDOURIDYLATE SYNTHASE"/>
    <property type="match status" value="1"/>
</dbReference>
<dbReference type="Gene3D" id="3.30.70.660">
    <property type="entry name" value="Pseudouridine synthase I, catalytic domain, C-terminal subdomain"/>
    <property type="match status" value="1"/>
</dbReference>
<keyword evidence="2 4" id="KW-0819">tRNA processing</keyword>
<name>A0A0S3QU70_THET7</name>
<evidence type="ECO:0000256" key="4">
    <source>
        <dbReference type="HAMAP-Rule" id="MF_00171"/>
    </source>
</evidence>
<dbReference type="InterPro" id="IPR001406">
    <property type="entry name" value="PsdUridine_synth_TruA"/>
</dbReference>
<evidence type="ECO:0000256" key="3">
    <source>
        <dbReference type="ARBA" id="ARBA00023235"/>
    </source>
</evidence>
<feature type="domain" description="Pseudouridine synthase I TruA alpha/beta" evidence="8">
    <location>
        <begin position="8"/>
        <end position="103"/>
    </location>
</feature>
<dbReference type="InterPro" id="IPR020097">
    <property type="entry name" value="PsdUridine_synth_TruA_a/b_dom"/>
</dbReference>
<dbReference type="GO" id="GO:0160147">
    <property type="term" value="F:tRNA pseudouridine(38-40) synthase activity"/>
    <property type="evidence" value="ECO:0007669"/>
    <property type="project" value="UniProtKB-EC"/>
</dbReference>
<dbReference type="KEGG" id="ttk:TST_1093"/>
<feature type="binding site" evidence="4 6">
    <location>
        <position position="110"/>
    </location>
    <ligand>
        <name>substrate</name>
    </ligand>
</feature>
<dbReference type="AlphaFoldDB" id="A0A0S3QU70"/>
<comment type="subunit">
    <text evidence="4">Homodimer.</text>
</comment>